<feature type="domain" description="Bromo" evidence="10">
    <location>
        <begin position="287"/>
        <end position="370"/>
    </location>
</feature>
<feature type="region of interest" description="Disordered" evidence="9">
    <location>
        <begin position="163"/>
        <end position="259"/>
    </location>
</feature>
<comment type="subcellular location">
    <subcellularLocation>
        <location evidence="1">Nucleus</location>
    </subcellularLocation>
</comment>
<protein>
    <submittedName>
        <fullName evidence="11">Putative bromodomain containing protein</fullName>
    </submittedName>
</protein>
<dbReference type="GO" id="GO:0006368">
    <property type="term" value="P:transcription elongation by RNA polymerase II"/>
    <property type="evidence" value="ECO:0007669"/>
    <property type="project" value="TreeGrafter"/>
</dbReference>
<evidence type="ECO:0000256" key="5">
    <source>
        <dbReference type="ARBA" id="ARBA00023117"/>
    </source>
</evidence>
<keyword evidence="3" id="KW-0156">Chromatin regulator</keyword>
<dbReference type="Proteomes" id="UP000014074">
    <property type="component" value="Unassembled WGS sequence"/>
</dbReference>
<evidence type="ECO:0000256" key="9">
    <source>
        <dbReference type="SAM" id="MobiDB-lite"/>
    </source>
</evidence>
<evidence type="ECO:0000256" key="3">
    <source>
        <dbReference type="ARBA" id="ARBA00022853"/>
    </source>
</evidence>
<keyword evidence="2" id="KW-0677">Repeat</keyword>
<dbReference type="GO" id="GO:0016586">
    <property type="term" value="C:RSC-type complex"/>
    <property type="evidence" value="ECO:0007669"/>
    <property type="project" value="InterPro"/>
</dbReference>
<keyword evidence="12" id="KW-1185">Reference proteome</keyword>
<dbReference type="RefSeq" id="XP_007916879.1">
    <property type="nucleotide sequence ID" value="XM_007918688.1"/>
</dbReference>
<name>R8BGB6_PHAM7</name>
<dbReference type="HOGENOM" id="CLU_012767_0_0_1"/>
<sequence>MDHKRKANGSNGTGVGNGDDRAAKRQKGASDGDLSKGETPESTSVKGLAFLEQIRKTADKHGRPVAGYFEKLLPRDGNEDYYQKIRLPISLETIERKLNNHEFATMSELESYMKRMVTNAKEYYTRNSDIYDDAERVRKATSNYMTKNNPAYKLIPNYSAIATPIPADGDQEEQNDVRPARSSARAKKEVEEVEEDAEGEDEDEDADGEEDEDADGEADDDADEPVAPRRRGPGRPPRGDITSTPKVADRSSIGGGKADTQYENVAYNGLTFQQAQEKIVEELIRRKEEEDEWAYFEPFMNLPPRALKDYYQLIEEPISLKKLQKLVKGVHGRGDATGVSDFKSWAAFEEKASLLWENAFYYNEEGSEISEMAKELKDAFYEELQDAKEAVDEPPQPKIKLNQAAPSPGLPYDIKYRLPGRTAADALITNLCIRTQMSLNQDRRFVFNLPAHPKEAQQSVTINLPITQWKIQVIPRINQSLEAQGRPYKLFVIVNGQTMGRQIPSPQDPVDPGCQLFDVQLHAGVNTIMVQMIAAVPKGQKLPNGADAELEKITVLANLIKY</sequence>
<dbReference type="GeneID" id="19326774"/>
<dbReference type="EMBL" id="KB933222">
    <property type="protein sequence ID" value="EON98339.1"/>
    <property type="molecule type" value="Genomic_DNA"/>
</dbReference>
<organism evidence="11 12">
    <name type="scientific">Phaeoacremonium minimum (strain UCR-PA7)</name>
    <name type="common">Esca disease fungus</name>
    <name type="synonym">Togninia minima</name>
    <dbReference type="NCBI Taxonomy" id="1286976"/>
    <lineage>
        <taxon>Eukaryota</taxon>
        <taxon>Fungi</taxon>
        <taxon>Dikarya</taxon>
        <taxon>Ascomycota</taxon>
        <taxon>Pezizomycotina</taxon>
        <taxon>Sordariomycetes</taxon>
        <taxon>Sordariomycetidae</taxon>
        <taxon>Togniniales</taxon>
        <taxon>Togniniaceae</taxon>
        <taxon>Phaeoacremonium</taxon>
    </lineage>
</organism>
<evidence type="ECO:0000259" key="10">
    <source>
        <dbReference type="PROSITE" id="PS50014"/>
    </source>
</evidence>
<dbReference type="SMART" id="SM00297">
    <property type="entry name" value="BROMO"/>
    <property type="match status" value="2"/>
</dbReference>
<gene>
    <name evidence="11" type="ORF">UCRPA7_6148</name>
</gene>
<evidence type="ECO:0000256" key="7">
    <source>
        <dbReference type="ARBA" id="ARBA00023242"/>
    </source>
</evidence>
<dbReference type="KEGG" id="tmn:UCRPA7_6148"/>
<dbReference type="GO" id="GO:0003682">
    <property type="term" value="F:chromatin binding"/>
    <property type="evidence" value="ECO:0007669"/>
    <property type="project" value="TreeGrafter"/>
</dbReference>
<keyword evidence="6" id="KW-0804">Transcription</keyword>
<feature type="region of interest" description="Disordered" evidence="9">
    <location>
        <begin position="1"/>
        <end position="47"/>
    </location>
</feature>
<evidence type="ECO:0000256" key="1">
    <source>
        <dbReference type="ARBA" id="ARBA00004123"/>
    </source>
</evidence>
<dbReference type="InterPro" id="IPR037382">
    <property type="entry name" value="Rsc/polybromo"/>
</dbReference>
<dbReference type="InterPro" id="IPR054551">
    <property type="entry name" value="RSC4_Ig-like"/>
</dbReference>
<keyword evidence="7" id="KW-0539">Nucleus</keyword>
<dbReference type="Pfam" id="PF00439">
    <property type="entry name" value="Bromodomain"/>
    <property type="match status" value="2"/>
</dbReference>
<dbReference type="InterPro" id="IPR036427">
    <property type="entry name" value="Bromodomain-like_sf"/>
</dbReference>
<feature type="compositionally biased region" description="Acidic residues" evidence="9">
    <location>
        <begin position="191"/>
        <end position="224"/>
    </location>
</feature>
<evidence type="ECO:0000256" key="6">
    <source>
        <dbReference type="ARBA" id="ARBA00023163"/>
    </source>
</evidence>
<evidence type="ECO:0000313" key="11">
    <source>
        <dbReference type="EMBL" id="EON98339.1"/>
    </source>
</evidence>
<reference evidence="12" key="1">
    <citation type="journal article" date="2013" name="Genome Announc.">
        <title>Draft genome sequence of the ascomycete Phaeoacremonium aleophilum strain UCR-PA7, a causal agent of the esca disease complex in grapevines.</title>
        <authorList>
            <person name="Blanco-Ulate B."/>
            <person name="Rolshausen P."/>
            <person name="Cantu D."/>
        </authorList>
    </citation>
    <scope>NUCLEOTIDE SEQUENCE [LARGE SCALE GENOMIC DNA]</scope>
    <source>
        <strain evidence="12">UCR-PA7</strain>
    </source>
</reference>
<dbReference type="CDD" id="cd04369">
    <property type="entry name" value="Bromodomain"/>
    <property type="match status" value="2"/>
</dbReference>
<evidence type="ECO:0000256" key="2">
    <source>
        <dbReference type="ARBA" id="ARBA00022737"/>
    </source>
</evidence>
<feature type="compositionally biased region" description="Basic and acidic residues" evidence="9">
    <location>
        <begin position="18"/>
        <end position="39"/>
    </location>
</feature>
<proteinExistence type="predicted"/>
<dbReference type="OrthoDB" id="6017at2759"/>
<dbReference type="SUPFAM" id="SSF47370">
    <property type="entry name" value="Bromodomain"/>
    <property type="match status" value="2"/>
</dbReference>
<dbReference type="eggNOG" id="KOG1827">
    <property type="taxonomic scope" value="Eukaryota"/>
</dbReference>
<dbReference type="InterPro" id="IPR001487">
    <property type="entry name" value="Bromodomain"/>
</dbReference>
<keyword evidence="5 8" id="KW-0103">Bromodomain</keyword>
<dbReference type="AlphaFoldDB" id="R8BGB6"/>
<dbReference type="Gene3D" id="1.20.920.10">
    <property type="entry name" value="Bromodomain-like"/>
    <property type="match status" value="2"/>
</dbReference>
<dbReference type="Pfam" id="PF22994">
    <property type="entry name" value="RSC4_Ig_like"/>
    <property type="match status" value="1"/>
</dbReference>
<evidence type="ECO:0000256" key="4">
    <source>
        <dbReference type="ARBA" id="ARBA00023015"/>
    </source>
</evidence>
<keyword evidence="4" id="KW-0805">Transcription regulation</keyword>
<dbReference type="PANTHER" id="PTHR16062">
    <property type="entry name" value="SWI/SNF-RELATED"/>
    <property type="match status" value="1"/>
</dbReference>
<evidence type="ECO:0000256" key="8">
    <source>
        <dbReference type="PROSITE-ProRule" id="PRU00035"/>
    </source>
</evidence>
<dbReference type="PROSITE" id="PS50014">
    <property type="entry name" value="BROMODOMAIN_2"/>
    <property type="match status" value="2"/>
</dbReference>
<dbReference type="PANTHER" id="PTHR16062:SF21">
    <property type="entry name" value="CHROMATIN STRUCTURE-REMODELING COMPLEX SUBUNIT RSC1-RELATED"/>
    <property type="match status" value="1"/>
</dbReference>
<dbReference type="GO" id="GO:0006338">
    <property type="term" value="P:chromatin remodeling"/>
    <property type="evidence" value="ECO:0007669"/>
    <property type="project" value="InterPro"/>
</dbReference>
<feature type="domain" description="Bromo" evidence="10">
    <location>
        <begin position="61"/>
        <end position="131"/>
    </location>
</feature>
<accession>R8BGB6</accession>
<dbReference type="PRINTS" id="PR00503">
    <property type="entry name" value="BROMODOMAIN"/>
</dbReference>
<evidence type="ECO:0000313" key="12">
    <source>
        <dbReference type="Proteomes" id="UP000014074"/>
    </source>
</evidence>
<dbReference type="FunFam" id="1.20.920.10:FF:000083">
    <property type="entry name" value="WGS project CABT00000000 data, contig 2.8"/>
    <property type="match status" value="1"/>
</dbReference>